<proteinExistence type="predicted"/>
<gene>
    <name evidence="1" type="ORF">ACFFF8_17945</name>
</gene>
<organism evidence="1 2">
    <name type="scientific">Novosphingobium clariflavum</name>
    <dbReference type="NCBI Taxonomy" id="2029884"/>
    <lineage>
        <taxon>Bacteria</taxon>
        <taxon>Pseudomonadati</taxon>
        <taxon>Pseudomonadota</taxon>
        <taxon>Alphaproteobacteria</taxon>
        <taxon>Sphingomonadales</taxon>
        <taxon>Sphingomonadaceae</taxon>
        <taxon>Novosphingobium</taxon>
    </lineage>
</organism>
<evidence type="ECO:0000313" key="2">
    <source>
        <dbReference type="Proteomes" id="UP001589858"/>
    </source>
</evidence>
<dbReference type="Proteomes" id="UP001589858">
    <property type="component" value="Unassembled WGS sequence"/>
</dbReference>
<comment type="caution">
    <text evidence="1">The sequence shown here is derived from an EMBL/GenBank/DDBJ whole genome shotgun (WGS) entry which is preliminary data.</text>
</comment>
<dbReference type="EMBL" id="JBHLTM010000070">
    <property type="protein sequence ID" value="MFC0686470.1"/>
    <property type="molecule type" value="Genomic_DNA"/>
</dbReference>
<keyword evidence="2" id="KW-1185">Reference proteome</keyword>
<dbReference type="RefSeq" id="WP_267222508.1">
    <property type="nucleotide sequence ID" value="NZ_JAPCWC010000016.1"/>
</dbReference>
<evidence type="ECO:0000313" key="1">
    <source>
        <dbReference type="EMBL" id="MFC0686470.1"/>
    </source>
</evidence>
<reference evidence="1 2" key="1">
    <citation type="submission" date="2024-09" db="EMBL/GenBank/DDBJ databases">
        <authorList>
            <person name="Sun Q."/>
            <person name="Mori K."/>
        </authorList>
    </citation>
    <scope>NUCLEOTIDE SEQUENCE [LARGE SCALE GENOMIC DNA]</scope>
    <source>
        <strain evidence="1 2">CICC 11035S</strain>
    </source>
</reference>
<protein>
    <submittedName>
        <fullName evidence="1">Uncharacterized protein</fullName>
    </submittedName>
</protein>
<accession>A0ABV6SB27</accession>
<sequence length="105" mass="11954">MNISEPAPSLIDAQANFRVEGSQVVRKLTQALPDSFLKNLREKRDASMSAPMGNFHHVASIPEALVEKWRLEGFDIFDKNITIPEILKRLHREDMEGLIATNRKI</sequence>
<name>A0ABV6SB27_9SPHN</name>